<dbReference type="GO" id="GO:0003341">
    <property type="term" value="P:cilium movement"/>
    <property type="evidence" value="ECO:0007669"/>
    <property type="project" value="TreeGrafter"/>
</dbReference>
<dbReference type="PROSITE" id="PS50293">
    <property type="entry name" value="TPR_REGION"/>
    <property type="match status" value="1"/>
</dbReference>
<dbReference type="Pfam" id="PF13176">
    <property type="entry name" value="TPR_7"/>
    <property type="match status" value="1"/>
</dbReference>
<evidence type="ECO:0000256" key="1">
    <source>
        <dbReference type="ARBA" id="ARBA00022737"/>
    </source>
</evidence>
<dbReference type="AlphaFoldDB" id="X1MEL8"/>
<dbReference type="PANTHER" id="PTHR44314:SF1">
    <property type="entry name" value="CILIA- AND FLAGELLA-ASSOCIATED PROTEIN 70"/>
    <property type="match status" value="1"/>
</dbReference>
<evidence type="ECO:0008006" key="4">
    <source>
        <dbReference type="Google" id="ProtNLM"/>
    </source>
</evidence>
<dbReference type="InterPro" id="IPR052628">
    <property type="entry name" value="CFAP70"/>
</dbReference>
<dbReference type="InterPro" id="IPR019734">
    <property type="entry name" value="TPR_rpt"/>
</dbReference>
<reference evidence="3" key="1">
    <citation type="journal article" date="2014" name="Front. Microbiol.">
        <title>High frequency of phylogenetically diverse reductive dehalogenase-homologous genes in deep subseafloor sedimentary metagenomes.</title>
        <authorList>
            <person name="Kawai M."/>
            <person name="Futagami T."/>
            <person name="Toyoda A."/>
            <person name="Takaki Y."/>
            <person name="Nishi S."/>
            <person name="Hori S."/>
            <person name="Arai W."/>
            <person name="Tsubouchi T."/>
            <person name="Morono Y."/>
            <person name="Uchiyama I."/>
            <person name="Ito T."/>
            <person name="Fujiyama A."/>
            <person name="Inagaki F."/>
            <person name="Takami H."/>
        </authorList>
    </citation>
    <scope>NUCLEOTIDE SEQUENCE</scope>
    <source>
        <strain evidence="3">Expedition CK06-06</strain>
    </source>
</reference>
<feature type="non-terminal residue" evidence="3">
    <location>
        <position position="1"/>
    </location>
</feature>
<dbReference type="PANTHER" id="PTHR44314">
    <property type="entry name" value="CILIA- AND FLAGELLA-ASSOCIATED PROTEIN 70"/>
    <property type="match status" value="1"/>
</dbReference>
<evidence type="ECO:0000256" key="2">
    <source>
        <dbReference type="ARBA" id="ARBA00022803"/>
    </source>
</evidence>
<name>X1MEL8_9ZZZZ</name>
<proteinExistence type="predicted"/>
<keyword evidence="2" id="KW-0802">TPR repeat</keyword>
<accession>X1MEL8</accession>
<organism evidence="3">
    <name type="scientific">marine sediment metagenome</name>
    <dbReference type="NCBI Taxonomy" id="412755"/>
    <lineage>
        <taxon>unclassified sequences</taxon>
        <taxon>metagenomes</taxon>
        <taxon>ecological metagenomes</taxon>
    </lineage>
</organism>
<dbReference type="SMART" id="SM00028">
    <property type="entry name" value="TPR"/>
    <property type="match status" value="3"/>
</dbReference>
<sequence length="243" mass="28224">PSVPDKAYQSLVNIISEEVIVTNYANGQVYMLSAPGITDYDLRSEIIDSLKKNPKNYLELAEFYLGYENTIDPSAFLNAIEPPAELENLYNYLCARVCYLGGNNEGFDELAGGLLRNRWDDYRRLLEIGNIYYEIGHWDDAVEFYEAGFKHVDPIDSWYKLKFVSNIGTCFLQKGEYEKAEEYMLKALKLYPDDVMTLMNLGIVYYKLDDYENSRRMFGKASKCETTPEQDEIIERYLNEKLK</sequence>
<dbReference type="PROSITE" id="PS50005">
    <property type="entry name" value="TPR"/>
    <property type="match status" value="1"/>
</dbReference>
<dbReference type="InterPro" id="IPR011990">
    <property type="entry name" value="TPR-like_helical_dom_sf"/>
</dbReference>
<evidence type="ECO:0000313" key="3">
    <source>
        <dbReference type="EMBL" id="GAI30092.1"/>
    </source>
</evidence>
<dbReference type="EMBL" id="BARV01016709">
    <property type="protein sequence ID" value="GAI30092.1"/>
    <property type="molecule type" value="Genomic_DNA"/>
</dbReference>
<comment type="caution">
    <text evidence="3">The sequence shown here is derived from an EMBL/GenBank/DDBJ whole genome shotgun (WGS) entry which is preliminary data.</text>
</comment>
<dbReference type="SUPFAM" id="SSF48452">
    <property type="entry name" value="TPR-like"/>
    <property type="match status" value="1"/>
</dbReference>
<dbReference type="GO" id="GO:0060271">
    <property type="term" value="P:cilium assembly"/>
    <property type="evidence" value="ECO:0007669"/>
    <property type="project" value="TreeGrafter"/>
</dbReference>
<gene>
    <name evidence="3" type="ORF">S06H3_28605</name>
</gene>
<keyword evidence="1" id="KW-0677">Repeat</keyword>
<dbReference type="GO" id="GO:0070062">
    <property type="term" value="C:extracellular exosome"/>
    <property type="evidence" value="ECO:0007669"/>
    <property type="project" value="TreeGrafter"/>
</dbReference>
<dbReference type="Gene3D" id="1.25.40.10">
    <property type="entry name" value="Tetratricopeptide repeat domain"/>
    <property type="match status" value="1"/>
</dbReference>
<dbReference type="GO" id="GO:0031514">
    <property type="term" value="C:motile cilium"/>
    <property type="evidence" value="ECO:0007669"/>
    <property type="project" value="TreeGrafter"/>
</dbReference>
<dbReference type="Pfam" id="PF13424">
    <property type="entry name" value="TPR_12"/>
    <property type="match status" value="1"/>
</dbReference>
<protein>
    <recommendedName>
        <fullName evidence="4">Tetratricopeptide repeat protein</fullName>
    </recommendedName>
</protein>